<protein>
    <submittedName>
        <fullName evidence="1">Uncharacterized protein</fullName>
    </submittedName>
</protein>
<sequence length="66" mass="7920">MRNRSDKLRTFFSIPSRTLDLRLVIKQPLNQCQWQWQKCVLGICEKLSNFWHRVRHGSIQSHDLGL</sequence>
<reference evidence="1 2" key="1">
    <citation type="journal article" date="2013" name="Mar. Genomics">
        <title>Expression of sulfatases in Rhodopirellula baltica and the diversity of sulfatases in the genus Rhodopirellula.</title>
        <authorList>
            <person name="Wegner C.E."/>
            <person name="Richter-Heitmann T."/>
            <person name="Klindworth A."/>
            <person name="Klockow C."/>
            <person name="Richter M."/>
            <person name="Achstetter T."/>
            <person name="Glockner F.O."/>
            <person name="Harder J."/>
        </authorList>
    </citation>
    <scope>NUCLEOTIDE SEQUENCE [LARGE SCALE GENOMIC DNA]</scope>
    <source>
        <strain evidence="1 2">SM1</strain>
    </source>
</reference>
<evidence type="ECO:0000313" key="1">
    <source>
        <dbReference type="EMBL" id="EMI18596.1"/>
    </source>
</evidence>
<dbReference type="Proteomes" id="UP000011991">
    <property type="component" value="Unassembled WGS sequence"/>
</dbReference>
<name>M5RHE5_9BACT</name>
<dbReference type="AlphaFoldDB" id="M5RHE5"/>
<gene>
    <name evidence="1" type="ORF">RMSM_04455</name>
</gene>
<evidence type="ECO:0000313" key="2">
    <source>
        <dbReference type="Proteomes" id="UP000011991"/>
    </source>
</evidence>
<dbReference type="PATRIC" id="fig|1265738.3.peg.4476"/>
<keyword evidence="2" id="KW-1185">Reference proteome</keyword>
<accession>M5RHE5</accession>
<proteinExistence type="predicted"/>
<comment type="caution">
    <text evidence="1">The sequence shown here is derived from an EMBL/GenBank/DDBJ whole genome shotgun (WGS) entry which is preliminary data.</text>
</comment>
<dbReference type="EMBL" id="ANOG01000641">
    <property type="protein sequence ID" value="EMI18596.1"/>
    <property type="molecule type" value="Genomic_DNA"/>
</dbReference>
<organism evidence="1 2">
    <name type="scientific">Rhodopirellula maiorica SM1</name>
    <dbReference type="NCBI Taxonomy" id="1265738"/>
    <lineage>
        <taxon>Bacteria</taxon>
        <taxon>Pseudomonadati</taxon>
        <taxon>Planctomycetota</taxon>
        <taxon>Planctomycetia</taxon>
        <taxon>Pirellulales</taxon>
        <taxon>Pirellulaceae</taxon>
        <taxon>Novipirellula</taxon>
    </lineage>
</organism>